<keyword evidence="3" id="KW-1185">Reference proteome</keyword>
<evidence type="ECO:0000313" key="2">
    <source>
        <dbReference type="EMBL" id="CAK5265585.1"/>
    </source>
</evidence>
<dbReference type="EMBL" id="CAVNYO010000093">
    <property type="protein sequence ID" value="CAK5265585.1"/>
    <property type="molecule type" value="Genomic_DNA"/>
</dbReference>
<reference evidence="2" key="1">
    <citation type="submission" date="2023-11" db="EMBL/GenBank/DDBJ databases">
        <authorList>
            <person name="De Vega J J."/>
            <person name="De Vega J J."/>
        </authorList>
    </citation>
    <scope>NUCLEOTIDE SEQUENCE</scope>
</reference>
<name>A0AAD2JWF7_9AGAR</name>
<feature type="compositionally biased region" description="Polar residues" evidence="1">
    <location>
        <begin position="30"/>
        <end position="42"/>
    </location>
</feature>
<proteinExistence type="predicted"/>
<dbReference type="Proteomes" id="UP001295794">
    <property type="component" value="Unassembled WGS sequence"/>
</dbReference>
<feature type="region of interest" description="Disordered" evidence="1">
    <location>
        <begin position="1"/>
        <end position="70"/>
    </location>
</feature>
<dbReference type="AlphaFoldDB" id="A0AAD2JWF7"/>
<organism evidence="2 3">
    <name type="scientific">Mycena citricolor</name>
    <dbReference type="NCBI Taxonomy" id="2018698"/>
    <lineage>
        <taxon>Eukaryota</taxon>
        <taxon>Fungi</taxon>
        <taxon>Dikarya</taxon>
        <taxon>Basidiomycota</taxon>
        <taxon>Agaricomycotina</taxon>
        <taxon>Agaricomycetes</taxon>
        <taxon>Agaricomycetidae</taxon>
        <taxon>Agaricales</taxon>
        <taxon>Marasmiineae</taxon>
        <taxon>Mycenaceae</taxon>
        <taxon>Mycena</taxon>
    </lineage>
</organism>
<accession>A0AAD2JWF7</accession>
<gene>
    <name evidence="2" type="ORF">MYCIT1_LOCUS6683</name>
</gene>
<feature type="compositionally biased region" description="Low complexity" evidence="1">
    <location>
        <begin position="175"/>
        <end position="187"/>
    </location>
</feature>
<sequence>MPARPGTRHPSPPSSSRSAEESPKPAFNSRIITSVRRTLSTATKRRDSSEIVHPSPEERNPFVQRFRYDTPATRPTVEQIAMGLHLSRTPHLHASTRYPALASHPQPTLKPVPLPPPDRSSMKKSNSGGVQRLTSSVSSATDVTSTAPSTPHSSKSSLRLRMDKMFPFRGPAVLPSSSSSSPRTSTSELQPRQKSVRFSAPPVEEED</sequence>
<feature type="compositionally biased region" description="Pro residues" evidence="1">
    <location>
        <begin position="108"/>
        <end position="118"/>
    </location>
</feature>
<feature type="compositionally biased region" description="Low complexity" evidence="1">
    <location>
        <begin position="134"/>
        <end position="151"/>
    </location>
</feature>
<evidence type="ECO:0000313" key="3">
    <source>
        <dbReference type="Proteomes" id="UP001295794"/>
    </source>
</evidence>
<feature type="compositionally biased region" description="Basic and acidic residues" evidence="1">
    <location>
        <begin position="44"/>
        <end position="60"/>
    </location>
</feature>
<feature type="region of interest" description="Disordered" evidence="1">
    <location>
        <begin position="95"/>
        <end position="207"/>
    </location>
</feature>
<feature type="compositionally biased region" description="Polar residues" evidence="1">
    <location>
        <begin position="123"/>
        <end position="133"/>
    </location>
</feature>
<protein>
    <submittedName>
        <fullName evidence="2">Uncharacterized protein</fullName>
    </submittedName>
</protein>
<comment type="caution">
    <text evidence="2">The sequence shown here is derived from an EMBL/GenBank/DDBJ whole genome shotgun (WGS) entry which is preliminary data.</text>
</comment>
<evidence type="ECO:0000256" key="1">
    <source>
        <dbReference type="SAM" id="MobiDB-lite"/>
    </source>
</evidence>